<dbReference type="InterPro" id="IPR002110">
    <property type="entry name" value="Ankyrin_rpt"/>
</dbReference>
<evidence type="ECO:0000256" key="13">
    <source>
        <dbReference type="SAM" id="MobiDB-lite"/>
    </source>
</evidence>
<comment type="subcellular location">
    <subcellularLocation>
        <location evidence="1">Membrane</location>
        <topology evidence="1">Multi-pass membrane protein</topology>
    </subcellularLocation>
</comment>
<sequence length="1006" mass="114440">MPSNRNDEIELSLICTKQNAKNDKEEEKPLENSRPSSSTGPMDTKTNSGNVDVNLHEIAITGNVKKMRTAINQLDSTTVTEKLNLQDEKTFTPLHHAAENTHIQMCQLLVDKGTDTSIRDKNGGTAFHHLFHNLKGKDEDAEIIQLIKSFLDKTPNVDFTDKSGHTLFHYTAFAGYVACAELLINKLKQPVRLGEAEDDVHNLSVVKKQLNMRDNDGGSPLHYAAKEGHLEMCRFLIQNGADINSCDKKGKTALHQAVSKEDSDNEASSTQVVKYLLEKEAHFDMKDELGRTPFYYAALNDYVTCTKLLIEAMRQTERADGADNDPSKPSLLDEQLNITNEKGCSLLHLASDNKQLDMCELLVENGAAINLLAKDGTTPFYRLVKGVVPRDSYKKHHMKILKLMLQFGANVDAKSKFAVTPLHMACANSNEEIVRMLLQWKADVTCRSDFGWNAMDHAIIHGSASCARALIESPDWKDALRNITPEQKAVATPMRRLIRGMPDIAEEVFNKCIINGTANEPIDSVHYMVSFHYEFLDDDYSCEKWFQFRKEDEVFEFEDVKRAGTAPYHKDPNFLKTNHPLHLMVLGQRKNLLSHPLVVSLLNHKWKAFGRTVFGVNLLLYLLLMVFFNLYMLTMPPPYSIDSDNVTSSCVAIITEAQPLFGPCYNYNSWGIIAKYFVIVFAALGLLKELYQLSARRFSYFKSTTNLFEISLYILAILTVYSDTSSAGPNHFGVREDWQWQIGAVSIFLSWMVLIMFIRSVPTFGIFVLMFNHVLRTFTKFFFVFVLFILGFALSFHCLLQNQYAFRQWWNAVIKTSLMMIGEFQFEDIFVAEDEAVETGADIHTLFVSRVNYRAVSYILFVIFVIIMSIIIMNLLVGLAVDDIKEVQKNAELKGLAMKVKLILDVEYSLPQFIRRRVVPKSRCYYPNKYSQRSDFIQWLFSESNLDYSTINETINPGKNERGQLEKRVESLDQKLVTLGGKVDSLQELMSTIASHLMPNNDDRNT</sequence>
<dbReference type="GO" id="GO:0005216">
    <property type="term" value="F:monoatomic ion channel activity"/>
    <property type="evidence" value="ECO:0007669"/>
    <property type="project" value="InterPro"/>
</dbReference>
<dbReference type="InterPro" id="IPR036770">
    <property type="entry name" value="Ankyrin_rpt-contain_sf"/>
</dbReference>
<evidence type="ECO:0000256" key="14">
    <source>
        <dbReference type="SAM" id="Phobius"/>
    </source>
</evidence>
<keyword evidence="6 14" id="KW-1133">Transmembrane helix</keyword>
<evidence type="ECO:0000256" key="11">
    <source>
        <dbReference type="ARBA" id="ARBA00036634"/>
    </source>
</evidence>
<dbReference type="Pfam" id="PF00520">
    <property type="entry name" value="Ion_trans"/>
    <property type="match status" value="1"/>
</dbReference>
<evidence type="ECO:0000256" key="2">
    <source>
        <dbReference type="ARBA" id="ARBA00022448"/>
    </source>
</evidence>
<feature type="transmembrane region" description="Helical" evidence="14">
    <location>
        <begin position="855"/>
        <end position="881"/>
    </location>
</feature>
<feature type="repeat" description="ANK" evidence="12">
    <location>
        <begin position="249"/>
        <end position="288"/>
    </location>
</feature>
<feature type="repeat" description="ANK" evidence="12">
    <location>
        <begin position="89"/>
        <end position="121"/>
    </location>
</feature>
<evidence type="ECO:0000256" key="10">
    <source>
        <dbReference type="ARBA" id="ARBA00023303"/>
    </source>
</evidence>
<organism evidence="16">
    <name type="scientific">Phallusia mammillata</name>
    <dbReference type="NCBI Taxonomy" id="59560"/>
    <lineage>
        <taxon>Eukaryota</taxon>
        <taxon>Metazoa</taxon>
        <taxon>Chordata</taxon>
        <taxon>Tunicata</taxon>
        <taxon>Ascidiacea</taxon>
        <taxon>Phlebobranchia</taxon>
        <taxon>Ascidiidae</taxon>
        <taxon>Phallusia</taxon>
    </lineage>
</organism>
<reference evidence="16" key="1">
    <citation type="submission" date="2020-04" db="EMBL/GenBank/DDBJ databases">
        <authorList>
            <person name="Neveu A P."/>
        </authorList>
    </citation>
    <scope>NUCLEOTIDE SEQUENCE</scope>
    <source>
        <tissue evidence="16">Whole embryo</tissue>
    </source>
</reference>
<feature type="repeat" description="ANK" evidence="12">
    <location>
        <begin position="417"/>
        <end position="449"/>
    </location>
</feature>
<evidence type="ECO:0000256" key="12">
    <source>
        <dbReference type="PROSITE-ProRule" id="PRU00023"/>
    </source>
</evidence>
<dbReference type="SUPFAM" id="SSF48403">
    <property type="entry name" value="Ankyrin repeat"/>
    <property type="match status" value="1"/>
</dbReference>
<feature type="transmembrane region" description="Helical" evidence="14">
    <location>
        <begin position="781"/>
        <end position="800"/>
    </location>
</feature>
<dbReference type="Pfam" id="PF00023">
    <property type="entry name" value="Ank"/>
    <property type="match status" value="1"/>
</dbReference>
<dbReference type="PROSITE" id="PS50297">
    <property type="entry name" value="ANK_REP_REGION"/>
    <property type="match status" value="5"/>
</dbReference>
<dbReference type="Gene3D" id="1.25.40.20">
    <property type="entry name" value="Ankyrin repeat-containing domain"/>
    <property type="match status" value="3"/>
</dbReference>
<dbReference type="PANTHER" id="PTHR47143">
    <property type="entry name" value="TRANSIENT RECEPTOR POTENTIAL CATION CHANNEL PROTEIN PAINLESS"/>
    <property type="match status" value="1"/>
</dbReference>
<evidence type="ECO:0000313" key="16">
    <source>
        <dbReference type="EMBL" id="CAB3267275.1"/>
    </source>
</evidence>
<dbReference type="PROSITE" id="PS50088">
    <property type="entry name" value="ANK_REPEAT"/>
    <property type="match status" value="5"/>
</dbReference>
<feature type="transmembrane region" description="Helical" evidence="14">
    <location>
        <begin position="699"/>
        <end position="722"/>
    </location>
</feature>
<evidence type="ECO:0000256" key="6">
    <source>
        <dbReference type="ARBA" id="ARBA00022989"/>
    </source>
</evidence>
<proteinExistence type="evidence at transcript level"/>
<keyword evidence="10" id="KW-0407">Ion channel</keyword>
<dbReference type="Pfam" id="PF12796">
    <property type="entry name" value="Ank_2"/>
    <property type="match status" value="3"/>
</dbReference>
<feature type="compositionally biased region" description="Polar residues" evidence="13">
    <location>
        <begin position="33"/>
        <end position="51"/>
    </location>
</feature>
<evidence type="ECO:0000259" key="15">
    <source>
        <dbReference type="Pfam" id="PF00520"/>
    </source>
</evidence>
<evidence type="ECO:0000256" key="5">
    <source>
        <dbReference type="ARBA" id="ARBA00022737"/>
    </source>
</evidence>
<feature type="compositionally biased region" description="Basic and acidic residues" evidence="13">
    <location>
        <begin position="20"/>
        <end position="31"/>
    </location>
</feature>
<protein>
    <submittedName>
        <fullName evidence="16">Transient receptor potential cation channel subfamily A member 1 homolog</fullName>
    </submittedName>
</protein>
<dbReference type="PRINTS" id="PR01415">
    <property type="entry name" value="ANKYRIN"/>
</dbReference>
<dbReference type="InterPro" id="IPR052076">
    <property type="entry name" value="TRP_cation_channel"/>
</dbReference>
<dbReference type="InterPro" id="IPR005821">
    <property type="entry name" value="Ion_trans_dom"/>
</dbReference>
<keyword evidence="8" id="KW-0406">Ion transport</keyword>
<evidence type="ECO:0000256" key="7">
    <source>
        <dbReference type="ARBA" id="ARBA00023043"/>
    </source>
</evidence>
<feature type="transmembrane region" description="Helical" evidence="14">
    <location>
        <begin position="613"/>
        <end position="633"/>
    </location>
</feature>
<gene>
    <name evidence="16" type="primary">Trpa1-005</name>
</gene>
<feature type="region of interest" description="Disordered" evidence="13">
    <location>
        <begin position="1"/>
        <end position="51"/>
    </location>
</feature>
<keyword evidence="5" id="KW-0677">Repeat</keyword>
<dbReference type="Gene3D" id="1.10.287.70">
    <property type="match status" value="1"/>
</dbReference>
<keyword evidence="4 14" id="KW-0812">Transmembrane</keyword>
<evidence type="ECO:0000256" key="9">
    <source>
        <dbReference type="ARBA" id="ARBA00023136"/>
    </source>
</evidence>
<dbReference type="SMART" id="SM00248">
    <property type="entry name" value="ANK"/>
    <property type="match status" value="10"/>
</dbReference>
<dbReference type="AlphaFoldDB" id="A0A6F9DWM6"/>
<keyword evidence="9 14" id="KW-0472">Membrane</keyword>
<name>A0A6F9DWM6_9ASCI</name>
<dbReference type="EMBL" id="LR791413">
    <property type="protein sequence ID" value="CAB3267275.1"/>
    <property type="molecule type" value="mRNA"/>
</dbReference>
<keyword evidence="2" id="KW-0813">Transport</keyword>
<keyword evidence="7 12" id="KW-0040">ANK repeat</keyword>
<feature type="repeat" description="ANK" evidence="12">
    <location>
        <begin position="342"/>
        <end position="374"/>
    </location>
</feature>
<evidence type="ECO:0000256" key="1">
    <source>
        <dbReference type="ARBA" id="ARBA00004141"/>
    </source>
</evidence>
<feature type="domain" description="Ion transport" evidence="15">
    <location>
        <begin position="623"/>
        <end position="891"/>
    </location>
</feature>
<evidence type="ECO:0000256" key="8">
    <source>
        <dbReference type="ARBA" id="ARBA00023065"/>
    </source>
</evidence>
<feature type="repeat" description="ANK" evidence="12">
    <location>
        <begin position="216"/>
        <end position="248"/>
    </location>
</feature>
<evidence type="ECO:0000256" key="3">
    <source>
        <dbReference type="ARBA" id="ARBA00022606"/>
    </source>
</evidence>
<dbReference type="PANTHER" id="PTHR47143:SF3">
    <property type="entry name" value="PWWP DOMAIN-CONTAINING PROTEIN"/>
    <property type="match status" value="1"/>
</dbReference>
<dbReference type="GO" id="GO:1902495">
    <property type="term" value="C:transmembrane transporter complex"/>
    <property type="evidence" value="ECO:0007669"/>
    <property type="project" value="TreeGrafter"/>
</dbReference>
<feature type="transmembrane region" description="Helical" evidence="14">
    <location>
        <begin position="742"/>
        <end position="769"/>
    </location>
</feature>
<keyword evidence="3" id="KW-0716">Sensory transduction</keyword>
<accession>A0A6F9DWM6</accession>
<comment type="catalytic activity">
    <reaction evidence="11">
        <text>Ca(2+)(in) = Ca(2+)(out)</text>
        <dbReference type="Rhea" id="RHEA:29671"/>
        <dbReference type="ChEBI" id="CHEBI:29108"/>
    </reaction>
</comment>
<evidence type="ECO:0000256" key="4">
    <source>
        <dbReference type="ARBA" id="ARBA00022692"/>
    </source>
</evidence>
<feature type="transmembrane region" description="Helical" evidence="14">
    <location>
        <begin position="667"/>
        <end position="687"/>
    </location>
</feature>
<keyword evidence="16" id="KW-0675">Receptor</keyword>